<dbReference type="GO" id="GO:0071162">
    <property type="term" value="C:CMG complex"/>
    <property type="evidence" value="ECO:0007669"/>
    <property type="project" value="EnsemblFungi"/>
</dbReference>
<keyword evidence="5 6" id="KW-0539">Nucleus</keyword>
<comment type="subcellular location">
    <subcellularLocation>
        <location evidence="1 6">Nucleus</location>
    </subcellularLocation>
</comment>
<dbReference type="PANTHER" id="PTHR21206">
    <property type="entry name" value="SLD5 PROTEIN"/>
    <property type="match status" value="1"/>
</dbReference>
<dbReference type="GO" id="GO:0000811">
    <property type="term" value="C:GINS complex"/>
    <property type="evidence" value="ECO:0007669"/>
    <property type="project" value="UniProtKB-UniRule"/>
</dbReference>
<dbReference type="KEGG" id="tbl:TBLA_0B08230"/>
<dbReference type="InterPro" id="IPR031633">
    <property type="entry name" value="SLD5_C"/>
</dbReference>
<dbReference type="GO" id="GO:0000727">
    <property type="term" value="P:double-strand break repair via break-induced replication"/>
    <property type="evidence" value="ECO:0007669"/>
    <property type="project" value="EnsemblFungi"/>
</dbReference>
<dbReference type="InterPro" id="IPR008591">
    <property type="entry name" value="GINS_Sld5"/>
</dbReference>
<evidence type="ECO:0000256" key="6">
    <source>
        <dbReference type="PIRNR" id="PIRNR007764"/>
    </source>
</evidence>
<feature type="domain" description="GINS subunit" evidence="7">
    <location>
        <begin position="123"/>
        <end position="198"/>
    </location>
</feature>
<dbReference type="Proteomes" id="UP000002866">
    <property type="component" value="Chromosome 2"/>
</dbReference>
<evidence type="ECO:0000313" key="10">
    <source>
        <dbReference type="Proteomes" id="UP000002866"/>
    </source>
</evidence>
<dbReference type="Gene3D" id="1.20.58.1030">
    <property type="match status" value="1"/>
</dbReference>
<dbReference type="InParanoid" id="I2GZT6"/>
<dbReference type="OMA" id="ILETAWI"/>
<dbReference type="GO" id="GO:0043596">
    <property type="term" value="C:nuclear replication fork"/>
    <property type="evidence" value="ECO:0007669"/>
    <property type="project" value="EnsemblFungi"/>
</dbReference>
<proteinExistence type="inferred from homology"/>
<dbReference type="OrthoDB" id="338231at2759"/>
<dbReference type="InterPro" id="IPR021151">
    <property type="entry name" value="GINS_A"/>
</dbReference>
<evidence type="ECO:0000313" key="9">
    <source>
        <dbReference type="EMBL" id="CCH59638.1"/>
    </source>
</evidence>
<reference evidence="9 10" key="1">
    <citation type="journal article" date="2011" name="Proc. Natl. Acad. Sci. U.S.A.">
        <title>Evolutionary erosion of yeast sex chromosomes by mating-type switching accidents.</title>
        <authorList>
            <person name="Gordon J.L."/>
            <person name="Armisen D."/>
            <person name="Proux-Wera E."/>
            <person name="Oheigeartaigh S.S."/>
            <person name="Byrne K.P."/>
            <person name="Wolfe K.H."/>
        </authorList>
    </citation>
    <scope>NUCLEOTIDE SEQUENCE [LARGE SCALE GENOMIC DNA]</scope>
    <source>
        <strain evidence="10">ATCC 34711 / CBS 6284 / DSM 70876 / NBRC 10599 / NRRL Y-10934 / UCD 77-7</strain>
    </source>
</reference>
<organism evidence="9 10">
    <name type="scientific">Henningerozyma blattae (strain ATCC 34711 / CBS 6284 / DSM 70876 / NBRC 10599 / NRRL Y-10934 / UCD 77-7)</name>
    <name type="common">Yeast</name>
    <name type="synonym">Tetrapisispora blattae</name>
    <dbReference type="NCBI Taxonomy" id="1071380"/>
    <lineage>
        <taxon>Eukaryota</taxon>
        <taxon>Fungi</taxon>
        <taxon>Dikarya</taxon>
        <taxon>Ascomycota</taxon>
        <taxon>Saccharomycotina</taxon>
        <taxon>Saccharomycetes</taxon>
        <taxon>Saccharomycetales</taxon>
        <taxon>Saccharomycetaceae</taxon>
        <taxon>Henningerozyma</taxon>
    </lineage>
</organism>
<protein>
    <recommendedName>
        <fullName evidence="3 6">DNA replication complex GINS protein SLD5</fullName>
    </recommendedName>
</protein>
<dbReference type="RefSeq" id="XP_004179157.1">
    <property type="nucleotide sequence ID" value="XM_004179109.1"/>
</dbReference>
<evidence type="ECO:0000256" key="2">
    <source>
        <dbReference type="ARBA" id="ARBA00008187"/>
    </source>
</evidence>
<dbReference type="InterPro" id="IPR036224">
    <property type="entry name" value="GINS_bundle-like_dom_sf"/>
</dbReference>
<dbReference type="AlphaFoldDB" id="I2GZT6"/>
<dbReference type="CDD" id="cd21692">
    <property type="entry name" value="GINS_B_Sld5"/>
    <property type="match status" value="1"/>
</dbReference>
<dbReference type="CDD" id="cd11711">
    <property type="entry name" value="GINS_A_Sld5"/>
    <property type="match status" value="1"/>
</dbReference>
<evidence type="ECO:0000256" key="1">
    <source>
        <dbReference type="ARBA" id="ARBA00004123"/>
    </source>
</evidence>
<keyword evidence="10" id="KW-1185">Reference proteome</keyword>
<evidence type="ECO:0000256" key="3">
    <source>
        <dbReference type="ARBA" id="ARBA00014804"/>
    </source>
</evidence>
<keyword evidence="4 6" id="KW-0235">DNA replication</keyword>
<evidence type="ECO:0000259" key="7">
    <source>
        <dbReference type="Pfam" id="PF05916"/>
    </source>
</evidence>
<gene>
    <name evidence="9" type="primary">TBLA0B08230</name>
    <name evidence="9" type="ORF">TBLA_0B08230</name>
</gene>
<evidence type="ECO:0000259" key="8">
    <source>
        <dbReference type="Pfam" id="PF16922"/>
    </source>
</evidence>
<dbReference type="FunFam" id="1.20.58.1030:FF:000009">
    <property type="entry name" value="DNA replication complex GINS protein SLD5"/>
    <property type="match status" value="1"/>
</dbReference>
<dbReference type="GO" id="GO:0006261">
    <property type="term" value="P:DNA-templated DNA replication"/>
    <property type="evidence" value="ECO:0007669"/>
    <property type="project" value="EnsemblFungi"/>
</dbReference>
<dbReference type="PIRSF" id="PIRSF007764">
    <property type="entry name" value="Sld5"/>
    <property type="match status" value="1"/>
</dbReference>
<name>I2GZT6_HENB6</name>
<evidence type="ECO:0000256" key="5">
    <source>
        <dbReference type="ARBA" id="ARBA00023242"/>
    </source>
</evidence>
<dbReference type="EMBL" id="HE806317">
    <property type="protein sequence ID" value="CCH59638.1"/>
    <property type="molecule type" value="Genomic_DNA"/>
</dbReference>
<dbReference type="STRING" id="1071380.I2GZT6"/>
<dbReference type="GeneID" id="14494622"/>
<dbReference type="InterPro" id="IPR038749">
    <property type="entry name" value="Sld5_GINS_A"/>
</dbReference>
<dbReference type="eggNOG" id="KOG3176">
    <property type="taxonomic scope" value="Eukaryota"/>
</dbReference>
<dbReference type="PANTHER" id="PTHR21206:SF0">
    <property type="entry name" value="DNA REPLICATION COMPLEX GINS PROTEIN SLD5"/>
    <property type="match status" value="1"/>
</dbReference>
<comment type="function">
    <text evidence="6">The GINS complex plays an essential role in the initiation of DNA replication.</text>
</comment>
<evidence type="ECO:0000256" key="4">
    <source>
        <dbReference type="ARBA" id="ARBA00022705"/>
    </source>
</evidence>
<comment type="similarity">
    <text evidence="2 6">Belongs to the GINS4/SLD5 family.</text>
</comment>
<feature type="domain" description="DNA replication complex GINS protein SLD5 C-terminal" evidence="8">
    <location>
        <begin position="223"/>
        <end position="279"/>
    </location>
</feature>
<dbReference type="HOGENOM" id="CLU_071893_2_0_1"/>
<dbReference type="Gene3D" id="3.40.5.60">
    <property type="match status" value="1"/>
</dbReference>
<dbReference type="Pfam" id="PF05916">
    <property type="entry name" value="Sld5"/>
    <property type="match status" value="1"/>
</dbReference>
<dbReference type="FunCoup" id="I2GZT6">
    <property type="interactions" value="687"/>
</dbReference>
<dbReference type="SUPFAM" id="SSF160059">
    <property type="entry name" value="PriA/YqbF domain"/>
    <property type="match status" value="1"/>
</dbReference>
<sequence>MDIDDILASLDHDTTAVESLRSDADNYNGSSTLLYSDLTYNDSQTKDKQNPNTISNSTATTSATITTSAQDYNNLIELWRNERCSPELLPYPTKLLDRILPRLQQQMEYIESLSMGFISEYSQSSKLPLLCMEAELERLKFVIRSFLRCRLKKIDKYNFYLQSIIASSDTDSANLLSKQESIYLNKHSQILLKLFNNSILKHMPVDLQAIQDTEGSISMVDEPKWDQFVFIYVKDLSTQSFMVTIPQLNEEVELSPGSIYVMRYSVIRDLLMQGKIQLI</sequence>
<dbReference type="SUPFAM" id="SSF158573">
    <property type="entry name" value="GINS helical bundle-like"/>
    <property type="match status" value="1"/>
</dbReference>
<accession>I2GZT6</accession>
<dbReference type="Pfam" id="PF16922">
    <property type="entry name" value="SLD5_C"/>
    <property type="match status" value="1"/>
</dbReference>